<evidence type="ECO:0000313" key="2">
    <source>
        <dbReference type="Proteomes" id="UP001377692"/>
    </source>
</evidence>
<organism evidence="1 2">
    <name type="scientific">Pseudomonas kermanshahensis</name>
    <dbReference type="NCBI Taxonomy" id="2745482"/>
    <lineage>
        <taxon>Bacteria</taxon>
        <taxon>Pseudomonadati</taxon>
        <taxon>Pseudomonadota</taxon>
        <taxon>Gammaproteobacteria</taxon>
        <taxon>Pseudomonadales</taxon>
        <taxon>Pseudomonadaceae</taxon>
        <taxon>Pseudomonas</taxon>
    </lineage>
</organism>
<name>A0ABU8R2R7_9PSED</name>
<gene>
    <name evidence="1" type="ORF">V7V80_05745</name>
</gene>
<evidence type="ECO:0000313" key="1">
    <source>
        <dbReference type="EMBL" id="MEJ5904183.1"/>
    </source>
</evidence>
<accession>A0ABU8R2R7</accession>
<comment type="caution">
    <text evidence="1">The sequence shown here is derived from an EMBL/GenBank/DDBJ whole genome shotgun (WGS) entry which is preliminary data.</text>
</comment>
<sequence>MINSISESLKELLKLNIISKSIFEHCVNISEETTSFSKINHAFLYQIGARLAQEGDKEKSLTWKTLSLCQLTQEIILECNLLKAQTPPNYELDIDTQTSLRLPYFYSETEHPLSQLFDHLSAHTPDATIVSVLSGRYMEILHELITSSNMDFILKDIK</sequence>
<protein>
    <submittedName>
        <fullName evidence="1">Uncharacterized protein</fullName>
    </submittedName>
</protein>
<proteinExistence type="predicted"/>
<dbReference type="Proteomes" id="UP001377692">
    <property type="component" value="Unassembled WGS sequence"/>
</dbReference>
<dbReference type="EMBL" id="JBBHLD010000003">
    <property type="protein sequence ID" value="MEJ5904183.1"/>
    <property type="molecule type" value="Genomic_DNA"/>
</dbReference>
<keyword evidence="2" id="KW-1185">Reference proteome</keyword>
<reference evidence="1 2" key="1">
    <citation type="submission" date="2024-02" db="EMBL/GenBank/DDBJ databases">
        <title>Identification of pathogenicity and growth-promoting functions of Pseudomonas putida variants.</title>
        <authorList>
            <person name="Sun J."/>
        </authorList>
    </citation>
    <scope>NUCLEOTIDE SEQUENCE [LARGE SCALE GENOMIC DNA]</scope>
    <source>
        <strain evidence="1 2">A04</strain>
    </source>
</reference>
<dbReference type="RefSeq" id="WP_186675716.1">
    <property type="nucleotide sequence ID" value="NZ_JBBHLD010000003.1"/>
</dbReference>